<evidence type="ECO:0000313" key="2">
    <source>
        <dbReference type="EMBL" id="KAK2176983.1"/>
    </source>
</evidence>
<gene>
    <name evidence="2" type="ORF">NP493_627g01004</name>
</gene>
<dbReference type="Proteomes" id="UP001209878">
    <property type="component" value="Unassembled WGS sequence"/>
</dbReference>
<name>A0AAD9KUG9_RIDPI</name>
<evidence type="ECO:0000256" key="1">
    <source>
        <dbReference type="SAM" id="MobiDB-lite"/>
    </source>
</evidence>
<protein>
    <submittedName>
        <fullName evidence="2">Uncharacterized protein</fullName>
    </submittedName>
</protein>
<reference evidence="2" key="1">
    <citation type="journal article" date="2023" name="Mol. Biol. Evol.">
        <title>Third-Generation Sequencing Reveals the Adaptive Role of the Epigenome in Three Deep-Sea Polychaetes.</title>
        <authorList>
            <person name="Perez M."/>
            <person name="Aroh O."/>
            <person name="Sun Y."/>
            <person name="Lan Y."/>
            <person name="Juniper S.K."/>
            <person name="Young C.R."/>
            <person name="Angers B."/>
            <person name="Qian P.Y."/>
        </authorList>
    </citation>
    <scope>NUCLEOTIDE SEQUENCE</scope>
    <source>
        <strain evidence="2">R07B-5</strain>
    </source>
</reference>
<evidence type="ECO:0000313" key="3">
    <source>
        <dbReference type="Proteomes" id="UP001209878"/>
    </source>
</evidence>
<dbReference type="EMBL" id="JAODUO010000626">
    <property type="protein sequence ID" value="KAK2176983.1"/>
    <property type="molecule type" value="Genomic_DNA"/>
</dbReference>
<organism evidence="2 3">
    <name type="scientific">Ridgeia piscesae</name>
    <name type="common">Tubeworm</name>
    <dbReference type="NCBI Taxonomy" id="27915"/>
    <lineage>
        <taxon>Eukaryota</taxon>
        <taxon>Metazoa</taxon>
        <taxon>Spiralia</taxon>
        <taxon>Lophotrochozoa</taxon>
        <taxon>Annelida</taxon>
        <taxon>Polychaeta</taxon>
        <taxon>Sedentaria</taxon>
        <taxon>Canalipalpata</taxon>
        <taxon>Sabellida</taxon>
        <taxon>Siboglinidae</taxon>
        <taxon>Ridgeia</taxon>
    </lineage>
</organism>
<feature type="region of interest" description="Disordered" evidence="1">
    <location>
        <begin position="75"/>
        <end position="99"/>
    </location>
</feature>
<dbReference type="AlphaFoldDB" id="A0AAD9KUG9"/>
<keyword evidence="3" id="KW-1185">Reference proteome</keyword>
<comment type="caution">
    <text evidence="2">The sequence shown here is derived from an EMBL/GenBank/DDBJ whole genome shotgun (WGS) entry which is preliminary data.</text>
</comment>
<sequence>MRDTCDDIVNSQLIIIPRFRMVDDDTMLHPHTLTQETSCRRLQFGAEMIIASVLLSFSRRLWSDIHSLASSMHRSPRQTASVVSPSRTPLRSYSWASSA</sequence>
<accession>A0AAD9KUG9</accession>
<proteinExistence type="predicted"/>